<dbReference type="PROSITE" id="PS01238">
    <property type="entry name" value="GDA1_CD39_NTPASE"/>
    <property type="match status" value="1"/>
</dbReference>
<name>A0A4T0WYI2_9ASCO</name>
<dbReference type="Proteomes" id="UP000307173">
    <property type="component" value="Unassembled WGS sequence"/>
</dbReference>
<keyword evidence="9" id="KW-1185">Reference proteome</keyword>
<evidence type="ECO:0000256" key="7">
    <source>
        <dbReference type="SAM" id="Phobius"/>
    </source>
</evidence>
<keyword evidence="7" id="KW-0812">Transmembrane</keyword>
<proteinExistence type="inferred from homology"/>
<organism evidence="8 9">
    <name type="scientific">Pichia inconspicua</name>
    <dbReference type="NCBI Taxonomy" id="52247"/>
    <lineage>
        <taxon>Eukaryota</taxon>
        <taxon>Fungi</taxon>
        <taxon>Dikarya</taxon>
        <taxon>Ascomycota</taxon>
        <taxon>Saccharomycotina</taxon>
        <taxon>Pichiomycetes</taxon>
        <taxon>Pichiales</taxon>
        <taxon>Pichiaceae</taxon>
        <taxon>Pichia</taxon>
    </lineage>
</organism>
<feature type="active site" description="Proton acceptor" evidence="3">
    <location>
        <position position="135"/>
    </location>
</feature>
<dbReference type="Gene3D" id="3.30.420.150">
    <property type="entry name" value="Exopolyphosphatase. Domain 2"/>
    <property type="match status" value="1"/>
</dbReference>
<protein>
    <recommendedName>
        <fullName evidence="10">Golgi apyrase</fullName>
    </recommendedName>
</protein>
<dbReference type="PANTHER" id="PTHR11782:SF121">
    <property type="entry name" value="NUCLEOSIDE-DIPHOSPHATASE MIG-23"/>
    <property type="match status" value="1"/>
</dbReference>
<dbReference type="GO" id="GO:0016020">
    <property type="term" value="C:membrane"/>
    <property type="evidence" value="ECO:0007669"/>
    <property type="project" value="TreeGrafter"/>
</dbReference>
<keyword evidence="4" id="KW-0547">Nucleotide-binding</keyword>
<evidence type="ECO:0000256" key="2">
    <source>
        <dbReference type="ARBA" id="ARBA00022801"/>
    </source>
</evidence>
<gene>
    <name evidence="8" type="ORF">CANINC_003533</name>
</gene>
<dbReference type="PANTHER" id="PTHR11782">
    <property type="entry name" value="ADENOSINE/GUANOSINE DIPHOSPHATASE"/>
    <property type="match status" value="1"/>
</dbReference>
<reference evidence="8 9" key="1">
    <citation type="journal article" date="2019" name="Front. Genet.">
        <title>Whole-Genome Sequencing of the Opportunistic Yeast Pathogen Candida inconspicua Uncovers Its Hybrid Origin.</title>
        <authorList>
            <person name="Mixao V."/>
            <person name="Hansen A.P."/>
            <person name="Saus E."/>
            <person name="Boekhout T."/>
            <person name="Lass-Florl C."/>
            <person name="Gabaldon T."/>
        </authorList>
    </citation>
    <scope>NUCLEOTIDE SEQUENCE [LARGE SCALE GENOMIC DNA]</scope>
    <source>
        <strain evidence="8 9">CBS 180</strain>
    </source>
</reference>
<dbReference type="GO" id="GO:0005524">
    <property type="term" value="F:ATP binding"/>
    <property type="evidence" value="ECO:0007669"/>
    <property type="project" value="UniProtKB-KW"/>
</dbReference>
<evidence type="ECO:0000313" key="8">
    <source>
        <dbReference type="EMBL" id="TID21073.1"/>
    </source>
</evidence>
<dbReference type="InterPro" id="IPR000407">
    <property type="entry name" value="GDA1_CD39_NTPase"/>
</dbReference>
<evidence type="ECO:0000313" key="9">
    <source>
        <dbReference type="Proteomes" id="UP000307173"/>
    </source>
</evidence>
<sequence length="609" mass="68109">KYAIIIDAGSSGSRAQVYEYRTDITLDPSGLPQIQQISNTKTKPGLSSFGLRKSGSYNLWDDHFESIIDDAAKIIPVNLHSSTPIYVQATAGMRLLPHKARERVLKETCQVLQHHSNFIVQPCEEHIEVIDGDTEGIYGWIALNYLTNRLNNEKIPYGFMDMGGASTQLAFTPSTSSEIEKHDEDMYTVSLRRNDGISKDYHVFVSSWLGFGANQARERQLDALVNALPPGVNYDVDGDGKDDLVDPCSPIGMKTDVLHNGKTYTVTGSGEYEGCLKTIYPLLLKHLPCKSEPCLFNGVHAPQIDFTKEKFVGVSEYWYTAHDVFKLTGEYNYEDFEKATSDFCKTSWDVIMEKYNNGEYGENLTLDLLEASCFKASWIVNVLHDGFGVPRLGVDEGPTDLKDEPVFKSVNTIEGNELSWCMGKMVLYASSQIEGSGDVGIVAGSAVFKFEDTIDPQYYDDINNSTPNILVVLAMILLLVSLSYYFLLRRFGSLQKMIHKFRSYGSSKTKMNMEMCDLEEGRSLSQMQSTNMLSNTLRTRSTANLNELTSDDIDDFASTPNTPKIDGLKQPFQFATFKNPSSFSTRFSSPKQTSPFGFRHGNGSQHSMF</sequence>
<dbReference type="GO" id="GO:0005794">
    <property type="term" value="C:Golgi apparatus"/>
    <property type="evidence" value="ECO:0007669"/>
    <property type="project" value="TreeGrafter"/>
</dbReference>
<feature type="compositionally biased region" description="Polar residues" evidence="6">
    <location>
        <begin position="583"/>
        <end position="595"/>
    </location>
</feature>
<keyword evidence="7" id="KW-1133">Transmembrane helix</keyword>
<evidence type="ECO:0008006" key="10">
    <source>
        <dbReference type="Google" id="ProtNLM"/>
    </source>
</evidence>
<dbReference type="GO" id="GO:0046036">
    <property type="term" value="P:CTP metabolic process"/>
    <property type="evidence" value="ECO:0007669"/>
    <property type="project" value="TreeGrafter"/>
</dbReference>
<dbReference type="OrthoDB" id="6372431at2759"/>
<evidence type="ECO:0000256" key="3">
    <source>
        <dbReference type="PIRSR" id="PIRSR600407-1"/>
    </source>
</evidence>
<evidence type="ECO:0000256" key="4">
    <source>
        <dbReference type="PIRSR" id="PIRSR600407-2"/>
    </source>
</evidence>
<comment type="similarity">
    <text evidence="1 5">Belongs to the GDA1/CD39 NTPase family.</text>
</comment>
<dbReference type="Gene3D" id="3.30.420.40">
    <property type="match status" value="1"/>
</dbReference>
<accession>A0A4T0WYI2</accession>
<dbReference type="EMBL" id="SELW01000566">
    <property type="protein sequence ID" value="TID21073.1"/>
    <property type="molecule type" value="Genomic_DNA"/>
</dbReference>
<dbReference type="GO" id="GO:0017111">
    <property type="term" value="F:ribonucleoside triphosphate phosphatase activity"/>
    <property type="evidence" value="ECO:0007669"/>
    <property type="project" value="TreeGrafter"/>
</dbReference>
<dbReference type="GO" id="GO:0004382">
    <property type="term" value="F:GDP phosphatase activity"/>
    <property type="evidence" value="ECO:0007669"/>
    <property type="project" value="TreeGrafter"/>
</dbReference>
<keyword evidence="7" id="KW-0472">Membrane</keyword>
<feature type="transmembrane region" description="Helical" evidence="7">
    <location>
        <begin position="469"/>
        <end position="488"/>
    </location>
</feature>
<comment type="caution">
    <text evidence="8">The sequence shown here is derived from an EMBL/GenBank/DDBJ whole genome shotgun (WGS) entry which is preliminary data.</text>
</comment>
<feature type="binding site" evidence="4">
    <location>
        <begin position="164"/>
        <end position="168"/>
    </location>
    <ligand>
        <name>ATP</name>
        <dbReference type="ChEBI" id="CHEBI:30616"/>
    </ligand>
</feature>
<evidence type="ECO:0000256" key="6">
    <source>
        <dbReference type="SAM" id="MobiDB-lite"/>
    </source>
</evidence>
<keyword evidence="2 5" id="KW-0378">Hydrolase</keyword>
<feature type="non-terminal residue" evidence="8">
    <location>
        <position position="1"/>
    </location>
</feature>
<dbReference type="Pfam" id="PF01150">
    <property type="entry name" value="GDA1_CD39"/>
    <property type="match status" value="1"/>
</dbReference>
<evidence type="ECO:0000256" key="1">
    <source>
        <dbReference type="ARBA" id="ARBA00009283"/>
    </source>
</evidence>
<evidence type="ECO:0000256" key="5">
    <source>
        <dbReference type="RuleBase" id="RU003833"/>
    </source>
</evidence>
<dbReference type="STRING" id="52247.A0A4T0WYI2"/>
<feature type="region of interest" description="Disordered" evidence="6">
    <location>
        <begin position="583"/>
        <end position="609"/>
    </location>
</feature>
<dbReference type="GO" id="GO:0045134">
    <property type="term" value="F:UDP phosphatase activity"/>
    <property type="evidence" value="ECO:0007669"/>
    <property type="project" value="TreeGrafter"/>
</dbReference>
<dbReference type="GO" id="GO:0006256">
    <property type="term" value="P:UDP catabolic process"/>
    <property type="evidence" value="ECO:0007669"/>
    <property type="project" value="TreeGrafter"/>
</dbReference>
<keyword evidence="4" id="KW-0067">ATP-binding</keyword>
<dbReference type="AlphaFoldDB" id="A0A4T0WYI2"/>